<name>A0AAV7Z6C9_9EUKA</name>
<dbReference type="AlphaFoldDB" id="A0AAV7Z6C9"/>
<proteinExistence type="predicted"/>
<evidence type="ECO:0000313" key="2">
    <source>
        <dbReference type="EMBL" id="KAJ3437573.1"/>
    </source>
</evidence>
<sequence>MNKWTKGRGGCLCGNIRIRIQSIELFNDFAKTPNYLRSRFKEPCFVSCKNGGHFVKEANTKKSCYFDHPRPKKFDGNDEVCTRQRIYRTRTKKKRRRRMQRGRKHKEKRKNKNKNKIKIKTKKQFGFNNNLHSFLDNTKGKDLPQEFNKSEIEELNNYSYFADPFFQFKKEDEQSEREENENIEDSEEEEKRNKKDLPGNDRENKRFSEIFRKVSKFEQNNSQLFDEEDQFCSNDQQEKWKKFQQENKSIPIPIFNSASKDLPITDSSIEIKAKGSESLFVQPNKFLESLQTTTERSIENAFNVPLKRVPTWKIQNNCLNMLCNLNFEK</sequence>
<protein>
    <submittedName>
        <fullName evidence="2">Uncharacterized protein</fullName>
    </submittedName>
</protein>
<accession>A0AAV7Z6C9</accession>
<evidence type="ECO:0000256" key="1">
    <source>
        <dbReference type="SAM" id="MobiDB-lite"/>
    </source>
</evidence>
<feature type="compositionally biased region" description="Acidic residues" evidence="1">
    <location>
        <begin position="173"/>
        <end position="188"/>
    </location>
</feature>
<comment type="caution">
    <text evidence="2">The sequence shown here is derived from an EMBL/GenBank/DDBJ whole genome shotgun (WGS) entry which is preliminary data.</text>
</comment>
<evidence type="ECO:0000313" key="3">
    <source>
        <dbReference type="Proteomes" id="UP001146793"/>
    </source>
</evidence>
<gene>
    <name evidence="2" type="ORF">M0812_16737</name>
</gene>
<feature type="region of interest" description="Disordered" evidence="1">
    <location>
        <begin position="90"/>
        <end position="118"/>
    </location>
</feature>
<dbReference type="EMBL" id="JANTQA010000033">
    <property type="protein sequence ID" value="KAJ3437573.1"/>
    <property type="molecule type" value="Genomic_DNA"/>
</dbReference>
<organism evidence="2 3">
    <name type="scientific">Anaeramoeba flamelloides</name>
    <dbReference type="NCBI Taxonomy" id="1746091"/>
    <lineage>
        <taxon>Eukaryota</taxon>
        <taxon>Metamonada</taxon>
        <taxon>Anaeramoebidae</taxon>
        <taxon>Anaeramoeba</taxon>
    </lineage>
</organism>
<dbReference type="Proteomes" id="UP001146793">
    <property type="component" value="Unassembled WGS sequence"/>
</dbReference>
<reference evidence="2" key="1">
    <citation type="submission" date="2022-08" db="EMBL/GenBank/DDBJ databases">
        <title>Novel sulphate-reducing endosymbionts in the free-living metamonad Anaeramoeba.</title>
        <authorList>
            <person name="Jerlstrom-Hultqvist J."/>
            <person name="Cepicka I."/>
            <person name="Gallot-Lavallee L."/>
            <person name="Salas-Leiva D."/>
            <person name="Curtis B.A."/>
            <person name="Zahonova K."/>
            <person name="Pipaliya S."/>
            <person name="Dacks J."/>
            <person name="Roger A.J."/>
        </authorList>
    </citation>
    <scope>NUCLEOTIDE SEQUENCE</scope>
    <source>
        <strain evidence="2">Busselton2</strain>
    </source>
</reference>
<feature type="region of interest" description="Disordered" evidence="1">
    <location>
        <begin position="171"/>
        <end position="203"/>
    </location>
</feature>
<feature type="compositionally biased region" description="Basic and acidic residues" evidence="1">
    <location>
        <begin position="189"/>
        <end position="203"/>
    </location>
</feature>